<dbReference type="AlphaFoldDB" id="A0A2I0HQ13"/>
<dbReference type="EMBL" id="PGOL01006670">
    <property type="protein sequence ID" value="PKI33376.1"/>
    <property type="molecule type" value="Genomic_DNA"/>
</dbReference>
<sequence>VGSGGGEEQEEHKPREAEPKDEADEAAEAVERQPEHRCRGLHPAIRGGIHGRPAEAVAPAVQVALDTVRWFQLARDGFIQRRKVTVYGNLCVSGAPARRSGGRWGVAVGGAFWGYEGHVAGEWNWSTGGCVGRTGI</sequence>
<feature type="region of interest" description="Disordered" evidence="1">
    <location>
        <begin position="1"/>
        <end position="44"/>
    </location>
</feature>
<feature type="compositionally biased region" description="Basic and acidic residues" evidence="1">
    <location>
        <begin position="29"/>
        <end position="38"/>
    </location>
</feature>
<evidence type="ECO:0000256" key="1">
    <source>
        <dbReference type="SAM" id="MobiDB-lite"/>
    </source>
</evidence>
<evidence type="ECO:0000313" key="2">
    <source>
        <dbReference type="EMBL" id="PKI33376.1"/>
    </source>
</evidence>
<accession>A0A2I0HQ13</accession>
<gene>
    <name evidence="2" type="ORF">CRG98_046242</name>
</gene>
<evidence type="ECO:0000313" key="3">
    <source>
        <dbReference type="Proteomes" id="UP000233551"/>
    </source>
</evidence>
<name>A0A2I0HQ13_PUNGR</name>
<feature type="non-terminal residue" evidence="2">
    <location>
        <position position="1"/>
    </location>
</feature>
<organism evidence="2 3">
    <name type="scientific">Punica granatum</name>
    <name type="common">Pomegranate</name>
    <dbReference type="NCBI Taxonomy" id="22663"/>
    <lineage>
        <taxon>Eukaryota</taxon>
        <taxon>Viridiplantae</taxon>
        <taxon>Streptophyta</taxon>
        <taxon>Embryophyta</taxon>
        <taxon>Tracheophyta</taxon>
        <taxon>Spermatophyta</taxon>
        <taxon>Magnoliopsida</taxon>
        <taxon>eudicotyledons</taxon>
        <taxon>Gunneridae</taxon>
        <taxon>Pentapetalae</taxon>
        <taxon>rosids</taxon>
        <taxon>malvids</taxon>
        <taxon>Myrtales</taxon>
        <taxon>Lythraceae</taxon>
        <taxon>Punica</taxon>
    </lineage>
</organism>
<proteinExistence type="predicted"/>
<comment type="caution">
    <text evidence="2">The sequence shown here is derived from an EMBL/GenBank/DDBJ whole genome shotgun (WGS) entry which is preliminary data.</text>
</comment>
<feature type="compositionally biased region" description="Basic and acidic residues" evidence="1">
    <location>
        <begin position="10"/>
        <end position="20"/>
    </location>
</feature>
<protein>
    <submittedName>
        <fullName evidence="2">Uncharacterized protein</fullName>
    </submittedName>
</protein>
<reference evidence="2 3" key="1">
    <citation type="submission" date="2017-11" db="EMBL/GenBank/DDBJ databases">
        <title>De-novo sequencing of pomegranate (Punica granatum L.) genome.</title>
        <authorList>
            <person name="Akparov Z."/>
            <person name="Amiraslanov A."/>
            <person name="Hajiyeva S."/>
            <person name="Abbasov M."/>
            <person name="Kaur K."/>
            <person name="Hamwieh A."/>
            <person name="Solovyev V."/>
            <person name="Salamov A."/>
            <person name="Braich B."/>
            <person name="Kosarev P."/>
            <person name="Mahmoud A."/>
            <person name="Hajiyev E."/>
            <person name="Babayeva S."/>
            <person name="Izzatullayeva V."/>
            <person name="Mammadov A."/>
            <person name="Mammadov A."/>
            <person name="Sharifova S."/>
            <person name="Ojaghi J."/>
            <person name="Eynullazada K."/>
            <person name="Bayramov B."/>
            <person name="Abdulazimova A."/>
            <person name="Shahmuradov I."/>
        </authorList>
    </citation>
    <scope>NUCLEOTIDE SEQUENCE [LARGE SCALE GENOMIC DNA]</scope>
    <source>
        <strain evidence="3">cv. AG2017</strain>
        <tissue evidence="2">Leaf</tissue>
    </source>
</reference>
<dbReference type="Proteomes" id="UP000233551">
    <property type="component" value="Unassembled WGS sequence"/>
</dbReference>
<keyword evidence="3" id="KW-1185">Reference proteome</keyword>